<feature type="domain" description="SLH" evidence="3">
    <location>
        <begin position="364"/>
        <end position="414"/>
    </location>
</feature>
<dbReference type="PANTHER" id="PTHR10587">
    <property type="entry name" value="GLYCOSYL TRANSFERASE-RELATED"/>
    <property type="match status" value="1"/>
</dbReference>
<keyword evidence="2" id="KW-0378">Hydrolase</keyword>
<sequence length="414" mass="46427">MNFLTGNPRKGGGLVLTLVALIFLSLLQPALAQEQPIRNLPTNEKVVALTFDGTFSRGSIDEILRILNEENITATFFLAGIFLDNFPDDATRIRDNCFAFGNHSNTHPDLVNLTNQQIINEANVARQKFINVTGTETRPFFRLPYGSYNFRVIAVLESAGYNRVIQWDIDTIDWRVDTTAQDIVDRVRRGLRPGSIILMHVSGFQTSNALLGVIRTIRNQGYTFTDLPRFYGIPQPQQHVPGLRDVLCFIWYFEPIRDLAAEGVIAGYPNGTYMPLAVINRAEFAKLVIEAENIPPATTFTGVFPDVPQDFWGWPYIEAAADRGLIEGYPDGTFRPLARIARQEVAKIVVLAEGYPIDTSGTRFADVPESLWSFRYIMTARNNNVVSGYSDGLFRPLQSADRAEAASIIWRATR</sequence>
<evidence type="ECO:0000256" key="1">
    <source>
        <dbReference type="ARBA" id="ARBA00022723"/>
    </source>
</evidence>
<organism evidence="5 6">
    <name type="scientific">Candidatus Aquicultor primus</name>
    <dbReference type="NCBI Taxonomy" id="1797195"/>
    <lineage>
        <taxon>Bacteria</taxon>
        <taxon>Bacillati</taxon>
        <taxon>Actinomycetota</taxon>
        <taxon>Candidatus Aquicultoria</taxon>
        <taxon>Candidatus Aquicultorales</taxon>
        <taxon>Candidatus Aquicultoraceae</taxon>
        <taxon>Candidatus Aquicultor</taxon>
    </lineage>
</organism>
<dbReference type="InterPro" id="IPR011330">
    <property type="entry name" value="Glyco_hydro/deAcase_b/a-brl"/>
</dbReference>
<dbReference type="Gene3D" id="3.20.20.370">
    <property type="entry name" value="Glycoside hydrolase/deacetylase"/>
    <property type="match status" value="1"/>
</dbReference>
<dbReference type="PANTHER" id="PTHR10587:SF133">
    <property type="entry name" value="CHITIN DEACETYLASE 1-RELATED"/>
    <property type="match status" value="1"/>
</dbReference>
<gene>
    <name evidence="5" type="ORF">A2074_01585</name>
</gene>
<dbReference type="CDD" id="cd10917">
    <property type="entry name" value="CE4_NodB_like_6s_7s"/>
    <property type="match status" value="1"/>
</dbReference>
<dbReference type="InterPro" id="IPR001119">
    <property type="entry name" value="SLH_dom"/>
</dbReference>
<dbReference type="PROSITE" id="PS51272">
    <property type="entry name" value="SLH"/>
    <property type="match status" value="3"/>
</dbReference>
<dbReference type="AlphaFoldDB" id="A0A1F2UQR4"/>
<dbReference type="InterPro" id="IPR002509">
    <property type="entry name" value="NODB_dom"/>
</dbReference>
<evidence type="ECO:0000256" key="2">
    <source>
        <dbReference type="ARBA" id="ARBA00022801"/>
    </source>
</evidence>
<comment type="caution">
    <text evidence="5">The sequence shown here is derived from an EMBL/GenBank/DDBJ whole genome shotgun (WGS) entry which is preliminary data.</text>
</comment>
<keyword evidence="1" id="KW-0479">Metal-binding</keyword>
<evidence type="ECO:0000313" key="5">
    <source>
        <dbReference type="EMBL" id="OFW33425.1"/>
    </source>
</evidence>
<evidence type="ECO:0008006" key="7">
    <source>
        <dbReference type="Google" id="ProtNLM"/>
    </source>
</evidence>
<proteinExistence type="predicted"/>
<dbReference type="Pfam" id="PF01522">
    <property type="entry name" value="Polysacc_deac_1"/>
    <property type="match status" value="1"/>
</dbReference>
<reference evidence="5 6" key="1">
    <citation type="journal article" date="2016" name="Nat. Commun.">
        <title>Thousands of microbial genomes shed light on interconnected biogeochemical processes in an aquifer system.</title>
        <authorList>
            <person name="Anantharaman K."/>
            <person name="Brown C.T."/>
            <person name="Hug L.A."/>
            <person name="Sharon I."/>
            <person name="Castelle C.J."/>
            <person name="Probst A.J."/>
            <person name="Thomas B.C."/>
            <person name="Singh A."/>
            <person name="Wilkins M.J."/>
            <person name="Karaoz U."/>
            <person name="Brodie E.L."/>
            <person name="Williams K.H."/>
            <person name="Hubbard S.S."/>
            <person name="Banfield J.F."/>
        </authorList>
    </citation>
    <scope>NUCLEOTIDE SEQUENCE [LARGE SCALE GENOMIC DNA]</scope>
</reference>
<dbReference type="GO" id="GO:0016810">
    <property type="term" value="F:hydrolase activity, acting on carbon-nitrogen (but not peptide) bonds"/>
    <property type="evidence" value="ECO:0007669"/>
    <property type="project" value="InterPro"/>
</dbReference>
<accession>A0A1F2UQR4</accession>
<evidence type="ECO:0000313" key="6">
    <source>
        <dbReference type="Proteomes" id="UP000178086"/>
    </source>
</evidence>
<dbReference type="GO" id="GO:0005975">
    <property type="term" value="P:carbohydrate metabolic process"/>
    <property type="evidence" value="ECO:0007669"/>
    <property type="project" value="InterPro"/>
</dbReference>
<name>A0A1F2UQR4_9ACTN</name>
<dbReference type="GO" id="GO:0016020">
    <property type="term" value="C:membrane"/>
    <property type="evidence" value="ECO:0007669"/>
    <property type="project" value="TreeGrafter"/>
</dbReference>
<protein>
    <recommendedName>
        <fullName evidence="7">Polysaccharide deacetylase</fullName>
    </recommendedName>
</protein>
<evidence type="ECO:0000259" key="4">
    <source>
        <dbReference type="PROSITE" id="PS51677"/>
    </source>
</evidence>
<dbReference type="Proteomes" id="UP000178086">
    <property type="component" value="Unassembled WGS sequence"/>
</dbReference>
<feature type="domain" description="NodB homology" evidence="4">
    <location>
        <begin position="45"/>
        <end position="225"/>
    </location>
</feature>
<feature type="domain" description="SLH" evidence="3">
    <location>
        <begin position="300"/>
        <end position="363"/>
    </location>
</feature>
<dbReference type="EMBL" id="MELI01000068">
    <property type="protein sequence ID" value="OFW33425.1"/>
    <property type="molecule type" value="Genomic_DNA"/>
</dbReference>
<feature type="domain" description="SLH" evidence="3">
    <location>
        <begin position="239"/>
        <end position="299"/>
    </location>
</feature>
<evidence type="ECO:0000259" key="3">
    <source>
        <dbReference type="PROSITE" id="PS51272"/>
    </source>
</evidence>
<dbReference type="GO" id="GO:0046872">
    <property type="term" value="F:metal ion binding"/>
    <property type="evidence" value="ECO:0007669"/>
    <property type="project" value="UniProtKB-KW"/>
</dbReference>
<dbReference type="PROSITE" id="PS51677">
    <property type="entry name" value="NODB"/>
    <property type="match status" value="1"/>
</dbReference>
<dbReference type="InterPro" id="IPR050248">
    <property type="entry name" value="Polysacc_deacetylase_ArnD"/>
</dbReference>
<dbReference type="Pfam" id="PF00395">
    <property type="entry name" value="SLH"/>
    <property type="match status" value="3"/>
</dbReference>
<dbReference type="SUPFAM" id="SSF88713">
    <property type="entry name" value="Glycoside hydrolase/deacetylase"/>
    <property type="match status" value="1"/>
</dbReference>